<organism evidence="2 3">
    <name type="scientific">Streptomyces himalayensis subsp. himalayensis</name>
    <dbReference type="NCBI Taxonomy" id="2756131"/>
    <lineage>
        <taxon>Bacteria</taxon>
        <taxon>Bacillati</taxon>
        <taxon>Actinomycetota</taxon>
        <taxon>Actinomycetes</taxon>
        <taxon>Kitasatosporales</taxon>
        <taxon>Streptomycetaceae</taxon>
        <taxon>Streptomyces</taxon>
        <taxon>Streptomyces himalayensis</taxon>
    </lineage>
</organism>
<dbReference type="Gene3D" id="1.10.260.40">
    <property type="entry name" value="lambda repressor-like DNA-binding domains"/>
    <property type="match status" value="1"/>
</dbReference>
<dbReference type="Pfam" id="PF19054">
    <property type="entry name" value="DUF5753"/>
    <property type="match status" value="1"/>
</dbReference>
<dbReference type="Pfam" id="PF13560">
    <property type="entry name" value="HTH_31"/>
    <property type="match status" value="1"/>
</dbReference>
<evidence type="ECO:0000259" key="1">
    <source>
        <dbReference type="PROSITE" id="PS50943"/>
    </source>
</evidence>
<gene>
    <name evidence="2" type="ORF">H1D24_00455</name>
</gene>
<dbReference type="SUPFAM" id="SSF47413">
    <property type="entry name" value="lambda repressor-like DNA-binding domains"/>
    <property type="match status" value="1"/>
</dbReference>
<dbReference type="Proteomes" id="UP000545761">
    <property type="component" value="Unassembled WGS sequence"/>
</dbReference>
<comment type="caution">
    <text evidence="2">The sequence shown here is derived from an EMBL/GenBank/DDBJ whole genome shotgun (WGS) entry which is preliminary data.</text>
</comment>
<protein>
    <submittedName>
        <fullName evidence="2">Helix-turn-helix domain-containing protein</fullName>
    </submittedName>
</protein>
<proteinExistence type="predicted"/>
<dbReference type="RefSeq" id="WP_181655300.1">
    <property type="nucleotide sequence ID" value="NZ_JACEHE010000001.1"/>
</dbReference>
<evidence type="ECO:0000313" key="2">
    <source>
        <dbReference type="EMBL" id="MBA2944325.1"/>
    </source>
</evidence>
<dbReference type="PROSITE" id="PS50943">
    <property type="entry name" value="HTH_CROC1"/>
    <property type="match status" value="1"/>
</dbReference>
<dbReference type="EMBL" id="JACEHE010000001">
    <property type="protein sequence ID" value="MBA2944325.1"/>
    <property type="molecule type" value="Genomic_DNA"/>
</dbReference>
<accession>A0A7W0DGC6</accession>
<feature type="domain" description="HTH cro/C1-type" evidence="1">
    <location>
        <begin position="18"/>
        <end position="73"/>
    </location>
</feature>
<dbReference type="InterPro" id="IPR043917">
    <property type="entry name" value="DUF5753"/>
</dbReference>
<reference evidence="2 3" key="1">
    <citation type="submission" date="2020-07" db="EMBL/GenBank/DDBJ databases">
        <title>Streptomyces isolated from Indian soil.</title>
        <authorList>
            <person name="Mandal S."/>
            <person name="Maiti P.K."/>
        </authorList>
    </citation>
    <scope>NUCLEOTIDE SEQUENCE [LARGE SCALE GENOMIC DNA]</scope>
    <source>
        <strain evidence="2 3">PSKA28</strain>
    </source>
</reference>
<name>A0A7W0DGC6_9ACTN</name>
<dbReference type="AlphaFoldDB" id="A0A7W0DGC6"/>
<dbReference type="SMART" id="SM00530">
    <property type="entry name" value="HTH_XRE"/>
    <property type="match status" value="1"/>
</dbReference>
<dbReference type="GO" id="GO:0003677">
    <property type="term" value="F:DNA binding"/>
    <property type="evidence" value="ECO:0007669"/>
    <property type="project" value="InterPro"/>
</dbReference>
<sequence length="294" mass="32306">MGLRGNPTYRQRRYGAEVRAIRERAGFTAALAAEVMGMNASHISTVESGRTGLSADRLRRLAAAVGSEDSTYVEALIDLGQRTGKGWWSEYRHVLGAPHLDLAELEDMACVLRTYEPLFVPGLLQTRPYVEAIHRGGYRSASQAEQEAQVEFRVQRQRVLTGERAPRLHAIIHEAALSASLGDRNVMRGQLLHLIEMSRLPHITIQILPFDGPVGFGTGFVMIEPQVAELGTVIVSHIEQSLYLDGADTAAKYSDWFAKLANVALPPIDAATAPEARTAKDSLGLIQRLLYPLL</sequence>
<dbReference type="CDD" id="cd00093">
    <property type="entry name" value="HTH_XRE"/>
    <property type="match status" value="1"/>
</dbReference>
<dbReference type="InterPro" id="IPR010982">
    <property type="entry name" value="Lambda_DNA-bd_dom_sf"/>
</dbReference>
<evidence type="ECO:0000313" key="3">
    <source>
        <dbReference type="Proteomes" id="UP000545761"/>
    </source>
</evidence>
<dbReference type="InterPro" id="IPR001387">
    <property type="entry name" value="Cro/C1-type_HTH"/>
</dbReference>